<accession>A0A177AVA1</accession>
<sequence>MFTFMKILYKTTTQLCILIALVYFKPPYQFTYAIPIKPFKNVENFTKEYHKPKIKNLISQIQLHLMIPRSHSQEHANYDKDVKIVNHVKYICSNHHSKILSILKNLHLSFCDYSKLNSVMDHKCKKNLQKVNYDISLCESCIFDIFQKDHNTESMYDGMKSLISRSKCNQPYSIYGNCDLCLKAYKKWLCKVNIPFYQDEMKIEPCSQAITQIMQSICPHFKASQDFHNIGSSIFTAKFIYQDRKENQCYSECQISVEKVAKISRCIID</sequence>
<dbReference type="AlphaFoldDB" id="A0A177AVA1"/>
<dbReference type="Pfam" id="PF12929">
    <property type="entry name" value="Mid1"/>
    <property type="match status" value="1"/>
</dbReference>
<proteinExistence type="predicted"/>
<gene>
    <name evidence="1" type="ORF">A3Q56_06341</name>
</gene>
<dbReference type="OrthoDB" id="5405745at2759"/>
<name>A0A177AVA1_9BILA</name>
<evidence type="ECO:0000313" key="2">
    <source>
        <dbReference type="Proteomes" id="UP000078046"/>
    </source>
</evidence>
<dbReference type="InterPro" id="IPR024338">
    <property type="entry name" value="MID1/Yam8"/>
</dbReference>
<comment type="caution">
    <text evidence="1">The sequence shown here is derived from an EMBL/GenBank/DDBJ whole genome shotgun (WGS) entry which is preliminary data.</text>
</comment>
<dbReference type="GO" id="GO:0005262">
    <property type="term" value="F:calcium channel activity"/>
    <property type="evidence" value="ECO:0007669"/>
    <property type="project" value="InterPro"/>
</dbReference>
<dbReference type="Proteomes" id="UP000078046">
    <property type="component" value="Unassembled WGS sequence"/>
</dbReference>
<dbReference type="EMBL" id="LWCA01001092">
    <property type="protein sequence ID" value="OAF65938.1"/>
    <property type="molecule type" value="Genomic_DNA"/>
</dbReference>
<reference evidence="1 2" key="1">
    <citation type="submission" date="2016-04" db="EMBL/GenBank/DDBJ databases">
        <title>The genome of Intoshia linei affirms orthonectids as highly simplified spiralians.</title>
        <authorList>
            <person name="Mikhailov K.V."/>
            <person name="Slusarev G.S."/>
            <person name="Nikitin M.A."/>
            <person name="Logacheva M.D."/>
            <person name="Penin A."/>
            <person name="Aleoshin V."/>
            <person name="Panchin Y.V."/>
        </authorList>
    </citation>
    <scope>NUCLEOTIDE SEQUENCE [LARGE SCALE GENOMIC DNA]</scope>
    <source>
        <strain evidence="1">Intl2013</strain>
        <tissue evidence="1">Whole animal</tissue>
    </source>
</reference>
<protein>
    <submittedName>
        <fullName evidence="1">Uncharacterized protein</fullName>
    </submittedName>
</protein>
<evidence type="ECO:0000313" key="1">
    <source>
        <dbReference type="EMBL" id="OAF65938.1"/>
    </source>
</evidence>
<dbReference type="GO" id="GO:0098703">
    <property type="term" value="P:calcium ion import across plasma membrane"/>
    <property type="evidence" value="ECO:0007669"/>
    <property type="project" value="InterPro"/>
</dbReference>
<organism evidence="1 2">
    <name type="scientific">Intoshia linei</name>
    <dbReference type="NCBI Taxonomy" id="1819745"/>
    <lineage>
        <taxon>Eukaryota</taxon>
        <taxon>Metazoa</taxon>
        <taxon>Spiralia</taxon>
        <taxon>Lophotrochozoa</taxon>
        <taxon>Mesozoa</taxon>
        <taxon>Orthonectida</taxon>
        <taxon>Rhopaluridae</taxon>
        <taxon>Intoshia</taxon>
    </lineage>
</organism>
<keyword evidence="2" id="KW-1185">Reference proteome</keyword>